<feature type="compositionally biased region" description="Low complexity" evidence="11">
    <location>
        <begin position="584"/>
        <end position="602"/>
    </location>
</feature>
<feature type="region of interest" description="Disordered" evidence="11">
    <location>
        <begin position="474"/>
        <end position="493"/>
    </location>
</feature>
<dbReference type="GO" id="GO:0000978">
    <property type="term" value="F:RNA polymerase II cis-regulatory region sequence-specific DNA binding"/>
    <property type="evidence" value="ECO:0007669"/>
    <property type="project" value="InterPro"/>
</dbReference>
<sequence length="737" mass="80689">MSGTSQVLQNDSHQSQHASMAYNQRQPMMYPPPQQQPLHSQNSLPPLPPIPAPSLPPISNNISNGNTNELNNNNQQQQQHGQHGQPPLPPPPINANQQYYAVPPLRAPPPLNTLSSVVNSLPTLTPTLTNATHSTMSSNSSAESSASSSSNSITKPKSKRSSKGRVFQCTGYPGCNMSFTRSEHLARHKRKHTGERPFTCPYCSKNFSRLDNLRQHKQTVHAYETYLTKDNRDSKLLIERSKSKKKLKQQEKKAQQQAQLQAQAQAQAQAQVHMQQHQQNGYNFQPPYPQFHNQYYANNQYQGPQPPPPPPPQQQVPGQQQPQPQQGMPAGYLDPYRQYPPNTTFDPMALPPPPKINAHPQKPLPPLPHQMGGGQEQPSDNVSQQGLKIPDHAFTPKRRPEPLALQHSTHSNENISNEGNINANTKTTMNTVTSSITSDAVYPPPPRSATSAASLTPNLASPLSPLFHQSFSQTTLKSTPDPRGSTITNSSISIKSPMSQHFSILSGNSNYSNNTTNSLPSVSNLPHPNWGSTNGTTGSNGTSGGSYQQNSFHQRQSSVVSDFSIFSNSDNRKDIKSNWLKGVLNDNNNNNNNEQQQQQLQDPKLASPAPTLPPVSSITGGGTSNGNDLMMVDNMENKNDVSQSNVINDSNNNNGDKMVNKLNFQSIELHDNNNNTPSIKSTHSTETIQTTMVVVNKSDPPPLSTPTTTTKNTNSTATTNATGYVSKKPTINNLISQ</sequence>
<dbReference type="InterPro" id="IPR036236">
    <property type="entry name" value="Znf_C2H2_sf"/>
</dbReference>
<keyword evidence="14" id="KW-1185">Reference proteome</keyword>
<dbReference type="SUPFAM" id="SSF57667">
    <property type="entry name" value="beta-beta-alpha zinc fingers"/>
    <property type="match status" value="1"/>
</dbReference>
<dbReference type="PROSITE" id="PS50157">
    <property type="entry name" value="ZINC_FINGER_C2H2_2"/>
    <property type="match status" value="2"/>
</dbReference>
<evidence type="ECO:0000256" key="7">
    <source>
        <dbReference type="ARBA" id="ARBA00023163"/>
    </source>
</evidence>
<feature type="region of interest" description="Disordered" evidence="11">
    <location>
        <begin position="696"/>
        <end position="717"/>
    </location>
</feature>
<feature type="region of interest" description="Disordered" evidence="11">
    <location>
        <begin position="515"/>
        <end position="554"/>
    </location>
</feature>
<dbReference type="VEuPathDB" id="FungiDB:CAWG_01948"/>
<organism evidence="13 14">
    <name type="scientific">Candida albicans (strain WO-1)</name>
    <name type="common">Yeast</name>
    <dbReference type="NCBI Taxonomy" id="294748"/>
    <lineage>
        <taxon>Eukaryota</taxon>
        <taxon>Fungi</taxon>
        <taxon>Dikarya</taxon>
        <taxon>Ascomycota</taxon>
        <taxon>Saccharomycotina</taxon>
        <taxon>Pichiomycetes</taxon>
        <taxon>Debaryomycetaceae</taxon>
        <taxon>Candida/Lodderomyces clade</taxon>
        <taxon>Candida</taxon>
    </lineage>
</organism>
<evidence type="ECO:0000256" key="5">
    <source>
        <dbReference type="ARBA" id="ARBA00022833"/>
    </source>
</evidence>
<keyword evidence="10" id="KW-0175">Coiled coil</keyword>
<keyword evidence="8" id="KW-0539">Nucleus</keyword>
<evidence type="ECO:0000256" key="6">
    <source>
        <dbReference type="ARBA" id="ARBA00023015"/>
    </source>
</evidence>
<dbReference type="OrthoDB" id="10018191at2759"/>
<evidence type="ECO:0000259" key="12">
    <source>
        <dbReference type="PROSITE" id="PS50157"/>
    </source>
</evidence>
<feature type="compositionally biased region" description="Polar residues" evidence="11">
    <location>
        <begin position="376"/>
        <end position="386"/>
    </location>
</feature>
<dbReference type="GO" id="GO:0000981">
    <property type="term" value="F:DNA-binding transcription factor activity, RNA polymerase II-specific"/>
    <property type="evidence" value="ECO:0007669"/>
    <property type="project" value="InterPro"/>
</dbReference>
<feature type="domain" description="C2H2-type" evidence="12">
    <location>
        <begin position="198"/>
        <end position="226"/>
    </location>
</feature>
<dbReference type="GO" id="GO:0005634">
    <property type="term" value="C:nucleus"/>
    <property type="evidence" value="ECO:0007669"/>
    <property type="project" value="UniProtKB-SubCell"/>
</dbReference>
<dbReference type="PaxDb" id="5476-C4YM70"/>
<keyword evidence="6" id="KW-0805">Transcription regulation</keyword>
<reference evidence="13 14" key="1">
    <citation type="journal article" date="2009" name="Nature">
        <title>Evolution of pathogenicity and sexual reproduction in eight Candida genomes.</title>
        <authorList>
            <person name="Butler G."/>
            <person name="Rasmussen M.D."/>
            <person name="Lin M.F."/>
            <person name="Santos M.A."/>
            <person name="Sakthikumar S."/>
            <person name="Munro C.A."/>
            <person name="Rheinbay E."/>
            <person name="Grabherr M."/>
            <person name="Forche A."/>
            <person name="Reedy J.L."/>
            <person name="Agrafioti I."/>
            <person name="Arnaud M.B."/>
            <person name="Bates S."/>
            <person name="Brown A.J."/>
            <person name="Brunke S."/>
            <person name="Costanzo M.C."/>
            <person name="Fitzpatrick D.A."/>
            <person name="de Groot P.W."/>
            <person name="Harris D."/>
            <person name="Hoyer L.L."/>
            <person name="Hube B."/>
            <person name="Klis F.M."/>
            <person name="Kodira C."/>
            <person name="Lennard N."/>
            <person name="Logue M.E."/>
            <person name="Martin R."/>
            <person name="Neiman A.M."/>
            <person name="Nikolaou E."/>
            <person name="Quail M.A."/>
            <person name="Quinn J."/>
            <person name="Santos M.C."/>
            <person name="Schmitzberger F.F."/>
            <person name="Sherlock G."/>
            <person name="Shah P."/>
            <person name="Silverstein K.A."/>
            <person name="Skrzypek M.S."/>
            <person name="Soll D."/>
            <person name="Staggs R."/>
            <person name="Stansfield I."/>
            <person name="Stumpf M.P."/>
            <person name="Sudbery P.E."/>
            <person name="Srikantha T."/>
            <person name="Zeng Q."/>
            <person name="Berman J."/>
            <person name="Berriman M."/>
            <person name="Heitman J."/>
            <person name="Gow N.A."/>
            <person name="Lorenz M.C."/>
            <person name="Birren B.W."/>
            <person name="Kellis M."/>
            <person name="Cuomo C.A."/>
        </authorList>
    </citation>
    <scope>NUCLEOTIDE SEQUENCE [LARGE SCALE GENOMIC DNA]</scope>
    <source>
        <strain evidence="13 14">WO-1</strain>
    </source>
</reference>
<feature type="region of interest" description="Disordered" evidence="11">
    <location>
        <begin position="581"/>
        <end position="627"/>
    </location>
</feature>
<dbReference type="InterPro" id="IPR051059">
    <property type="entry name" value="VerF-like"/>
</dbReference>
<dbReference type="InterPro" id="IPR013087">
    <property type="entry name" value="Znf_C2H2_type"/>
</dbReference>
<evidence type="ECO:0000256" key="11">
    <source>
        <dbReference type="SAM" id="MobiDB-lite"/>
    </source>
</evidence>
<dbReference type="Proteomes" id="UP000001429">
    <property type="component" value="Chromosome R"/>
</dbReference>
<feature type="compositionally biased region" description="Low complexity" evidence="11">
    <location>
        <begin position="128"/>
        <end position="152"/>
    </location>
</feature>
<feature type="compositionally biased region" description="Low complexity" evidence="11">
    <location>
        <begin position="411"/>
        <end position="424"/>
    </location>
</feature>
<feature type="compositionally biased region" description="Low complexity" evidence="11">
    <location>
        <begin position="705"/>
        <end position="717"/>
    </location>
</feature>
<evidence type="ECO:0000256" key="9">
    <source>
        <dbReference type="PROSITE-ProRule" id="PRU00042"/>
    </source>
</evidence>
<feature type="domain" description="C2H2-type" evidence="12">
    <location>
        <begin position="167"/>
        <end position="197"/>
    </location>
</feature>
<feature type="region of interest" description="Disordered" evidence="11">
    <location>
        <begin position="1"/>
        <end position="107"/>
    </location>
</feature>
<feature type="compositionally biased region" description="Low complexity" evidence="11">
    <location>
        <begin position="57"/>
        <end position="85"/>
    </location>
</feature>
<protein>
    <recommendedName>
        <fullName evidence="12">C2H2-type domain-containing protein</fullName>
    </recommendedName>
</protein>
<dbReference type="GO" id="GO:0045893">
    <property type="term" value="P:positive regulation of DNA-templated transcription"/>
    <property type="evidence" value="ECO:0007669"/>
    <property type="project" value="UniProtKB-ARBA"/>
</dbReference>
<feature type="region of interest" description="Disordered" evidence="11">
    <location>
        <begin position="271"/>
        <end position="387"/>
    </location>
</feature>
<evidence type="ECO:0000256" key="2">
    <source>
        <dbReference type="ARBA" id="ARBA00022723"/>
    </source>
</evidence>
<feature type="compositionally biased region" description="Polar residues" evidence="11">
    <location>
        <begin position="1"/>
        <end position="23"/>
    </location>
</feature>
<dbReference type="Pfam" id="PF00096">
    <property type="entry name" value="zf-C2H2"/>
    <property type="match status" value="2"/>
</dbReference>
<dbReference type="GO" id="GO:0008270">
    <property type="term" value="F:zinc ion binding"/>
    <property type="evidence" value="ECO:0007669"/>
    <property type="project" value="UniProtKB-KW"/>
</dbReference>
<evidence type="ECO:0000256" key="8">
    <source>
        <dbReference type="ARBA" id="ARBA00023242"/>
    </source>
</evidence>
<keyword evidence="4 9" id="KW-0863">Zinc-finger</keyword>
<dbReference type="EMBL" id="CM000309">
    <property type="protein sequence ID" value="EEQ43701.1"/>
    <property type="molecule type" value="Genomic_DNA"/>
</dbReference>
<feature type="region of interest" description="Disordered" evidence="11">
    <location>
        <begin position="437"/>
        <end position="456"/>
    </location>
</feature>
<evidence type="ECO:0000256" key="1">
    <source>
        <dbReference type="ARBA" id="ARBA00004123"/>
    </source>
</evidence>
<comment type="subcellular location">
    <subcellularLocation>
        <location evidence="1">Nucleus</location>
    </subcellularLocation>
</comment>
<dbReference type="GO" id="GO:0000785">
    <property type="term" value="C:chromatin"/>
    <property type="evidence" value="ECO:0007669"/>
    <property type="project" value="TreeGrafter"/>
</dbReference>
<evidence type="ECO:0000256" key="4">
    <source>
        <dbReference type="ARBA" id="ARBA00022771"/>
    </source>
</evidence>
<feature type="compositionally biased region" description="Pro residues" evidence="11">
    <location>
        <begin position="304"/>
        <end position="314"/>
    </location>
</feature>
<dbReference type="OMA" id="DRIWGYM"/>
<keyword evidence="5" id="KW-0862">Zinc</keyword>
<keyword evidence="2" id="KW-0479">Metal-binding</keyword>
<feature type="coiled-coil region" evidence="10">
    <location>
        <begin position="238"/>
        <end position="267"/>
    </location>
</feature>
<dbReference type="PANTHER" id="PTHR40626:SF32">
    <property type="entry name" value="ZINC FINGER PROTEIN RST2"/>
    <property type="match status" value="1"/>
</dbReference>
<evidence type="ECO:0000313" key="13">
    <source>
        <dbReference type="EMBL" id="EEQ43701.1"/>
    </source>
</evidence>
<feature type="compositionally biased region" description="Pro residues" evidence="11">
    <location>
        <begin position="45"/>
        <end position="56"/>
    </location>
</feature>
<feature type="region of interest" description="Disordered" evidence="11">
    <location>
        <begin position="406"/>
        <end position="425"/>
    </location>
</feature>
<dbReference type="Gene3D" id="3.30.160.60">
    <property type="entry name" value="Classic Zinc Finger"/>
    <property type="match status" value="2"/>
</dbReference>
<keyword evidence="3" id="KW-0677">Repeat</keyword>
<feature type="region of interest" description="Disordered" evidence="11">
    <location>
        <begin position="128"/>
        <end position="167"/>
    </location>
</feature>
<evidence type="ECO:0000313" key="14">
    <source>
        <dbReference type="Proteomes" id="UP000001429"/>
    </source>
</evidence>
<dbReference type="FunFam" id="3.30.160.60:FF:000758">
    <property type="entry name" value="C2H2 transcription factor, putative"/>
    <property type="match status" value="1"/>
</dbReference>
<keyword evidence="7" id="KW-0804">Transcription</keyword>
<feature type="compositionally biased region" description="Low complexity" evidence="11">
    <location>
        <begin position="315"/>
        <end position="327"/>
    </location>
</feature>
<feature type="compositionally biased region" description="Polar residues" evidence="11">
    <location>
        <begin position="291"/>
        <end position="301"/>
    </location>
</feature>
<dbReference type="GO" id="GO:0051701">
    <property type="term" value="P:biological process involved in interaction with host"/>
    <property type="evidence" value="ECO:0007669"/>
    <property type="project" value="UniProtKB-ARBA"/>
</dbReference>
<evidence type="ECO:0000256" key="3">
    <source>
        <dbReference type="ARBA" id="ARBA00022737"/>
    </source>
</evidence>
<evidence type="ECO:0000256" key="10">
    <source>
        <dbReference type="SAM" id="Coils"/>
    </source>
</evidence>
<dbReference type="SMART" id="SM00355">
    <property type="entry name" value="ZnF_C2H2"/>
    <property type="match status" value="2"/>
</dbReference>
<feature type="compositionally biased region" description="Low complexity" evidence="11">
    <location>
        <begin position="531"/>
        <end position="540"/>
    </location>
</feature>
<name>C4YM70_CANAW</name>
<dbReference type="FunFam" id="3.30.160.60:FF:001732">
    <property type="entry name" value="Zgc:162936"/>
    <property type="match status" value="1"/>
</dbReference>
<dbReference type="PANTHER" id="PTHR40626">
    <property type="entry name" value="MIP31509P"/>
    <property type="match status" value="1"/>
</dbReference>
<accession>C4YM70</accession>
<gene>
    <name evidence="13" type="ORF">CAWG_01948</name>
</gene>
<proteinExistence type="predicted"/>
<dbReference type="AlphaFoldDB" id="C4YM70"/>
<dbReference type="HOGENOM" id="CLU_377214_0_0_1"/>
<dbReference type="PROSITE" id="PS00028">
    <property type="entry name" value="ZINC_FINGER_C2H2_1"/>
    <property type="match status" value="1"/>
</dbReference>